<dbReference type="SUPFAM" id="SSF50978">
    <property type="entry name" value="WD40 repeat-like"/>
    <property type="match status" value="2"/>
</dbReference>
<dbReference type="CDD" id="cd00200">
    <property type="entry name" value="WD40"/>
    <property type="match status" value="1"/>
</dbReference>
<dbReference type="Pfam" id="PF04003">
    <property type="entry name" value="Utp12"/>
    <property type="match status" value="1"/>
</dbReference>
<dbReference type="PANTHER" id="PTHR19853:SF0">
    <property type="entry name" value="WD REPEAT-CONTAINING PROTEIN 3"/>
    <property type="match status" value="1"/>
</dbReference>
<evidence type="ECO:0000256" key="3">
    <source>
        <dbReference type="ARBA" id="ARBA00038229"/>
    </source>
</evidence>
<dbReference type="Pfam" id="PF03099">
    <property type="entry name" value="BPL_LplA_LipB"/>
    <property type="match status" value="1"/>
</dbReference>
<dbReference type="InterPro" id="IPR004143">
    <property type="entry name" value="BPL_LPL_catalytic"/>
</dbReference>
<dbReference type="Proteomes" id="UP001176961">
    <property type="component" value="Unassembled WGS sequence"/>
</dbReference>
<evidence type="ECO:0000256" key="4">
    <source>
        <dbReference type="PROSITE-ProRule" id="PRU00221"/>
    </source>
</evidence>
<dbReference type="SMART" id="SM00320">
    <property type="entry name" value="WD40"/>
    <property type="match status" value="10"/>
</dbReference>
<dbReference type="PROSITE" id="PS50082">
    <property type="entry name" value="WD_REPEATS_2"/>
    <property type="match status" value="5"/>
</dbReference>
<feature type="region of interest" description="Disordered" evidence="5">
    <location>
        <begin position="1298"/>
        <end position="1413"/>
    </location>
</feature>
<dbReference type="PROSITE" id="PS00678">
    <property type="entry name" value="WD_REPEATS_1"/>
    <property type="match status" value="1"/>
</dbReference>
<evidence type="ECO:0000313" key="7">
    <source>
        <dbReference type="EMBL" id="CAJ0606183.1"/>
    </source>
</evidence>
<feature type="domain" description="BPL/LPL catalytic" evidence="6">
    <location>
        <begin position="1780"/>
        <end position="1972"/>
    </location>
</feature>
<dbReference type="InterPro" id="IPR007148">
    <property type="entry name" value="SSU_processome_Utp12"/>
</dbReference>
<comment type="similarity">
    <text evidence="3">Belongs to the WD repeat WDR3/UTP12 family.</text>
</comment>
<feature type="repeat" description="WD" evidence="4">
    <location>
        <begin position="573"/>
        <end position="615"/>
    </location>
</feature>
<evidence type="ECO:0000259" key="6">
    <source>
        <dbReference type="PROSITE" id="PS51733"/>
    </source>
</evidence>
<evidence type="ECO:0000313" key="8">
    <source>
        <dbReference type="Proteomes" id="UP001176961"/>
    </source>
</evidence>
<feature type="repeat" description="WD" evidence="4">
    <location>
        <begin position="531"/>
        <end position="572"/>
    </location>
</feature>
<accession>A0AA36MDK1</accession>
<organism evidence="7 8">
    <name type="scientific">Cylicocyclus nassatus</name>
    <name type="common">Nematode worm</name>
    <dbReference type="NCBI Taxonomy" id="53992"/>
    <lineage>
        <taxon>Eukaryota</taxon>
        <taxon>Metazoa</taxon>
        <taxon>Ecdysozoa</taxon>
        <taxon>Nematoda</taxon>
        <taxon>Chromadorea</taxon>
        <taxon>Rhabditida</taxon>
        <taxon>Rhabditina</taxon>
        <taxon>Rhabditomorpha</taxon>
        <taxon>Strongyloidea</taxon>
        <taxon>Strongylidae</taxon>
        <taxon>Cylicocyclus</taxon>
    </lineage>
</organism>
<dbReference type="PROSITE" id="PS50294">
    <property type="entry name" value="WD_REPEATS_REGION"/>
    <property type="match status" value="4"/>
</dbReference>
<dbReference type="Pfam" id="PF25172">
    <property type="entry name" value="Beta-prop_WDR3_2nd"/>
    <property type="match status" value="1"/>
</dbReference>
<dbReference type="InterPro" id="IPR001680">
    <property type="entry name" value="WD40_rpt"/>
</dbReference>
<keyword evidence="2" id="KW-0677">Repeat</keyword>
<dbReference type="Gene3D" id="3.30.930.10">
    <property type="entry name" value="Bira Bifunctional Protein, Domain 2"/>
    <property type="match status" value="1"/>
</dbReference>
<evidence type="ECO:0000256" key="2">
    <source>
        <dbReference type="ARBA" id="ARBA00022737"/>
    </source>
</evidence>
<dbReference type="PROSITE" id="PS51733">
    <property type="entry name" value="BPL_LPL_CATALYTIC"/>
    <property type="match status" value="1"/>
</dbReference>
<dbReference type="EMBL" id="CATQJL010000316">
    <property type="protein sequence ID" value="CAJ0606183.1"/>
    <property type="molecule type" value="Genomic_DNA"/>
</dbReference>
<dbReference type="GO" id="GO:0034388">
    <property type="term" value="C:Pwp2p-containing subcomplex of 90S preribosome"/>
    <property type="evidence" value="ECO:0007669"/>
    <property type="project" value="TreeGrafter"/>
</dbReference>
<dbReference type="InterPro" id="IPR045864">
    <property type="entry name" value="aa-tRNA-synth_II/BPL/LPL"/>
</dbReference>
<dbReference type="PANTHER" id="PTHR19853">
    <property type="entry name" value="WD REPEAT CONTAINING PROTEIN 3 WDR3"/>
    <property type="match status" value="1"/>
</dbReference>
<dbReference type="FunFam" id="2.130.10.10:FF:000157">
    <property type="entry name" value="WD repeat domain 3"/>
    <property type="match status" value="1"/>
</dbReference>
<keyword evidence="1 4" id="KW-0853">WD repeat</keyword>
<name>A0AA36MDK1_CYLNA</name>
<dbReference type="InterPro" id="IPR036322">
    <property type="entry name" value="WD40_repeat_dom_sf"/>
</dbReference>
<sequence length="2047" mass="227799">MGLTKDYLRYVHSGSCGCVGSSNGAVCAVDEKVCAVTACENVSFYNMRTSEKVNEISESEKDATCIKLSPDKRWLAVGYTDGVIRVFDRSSSEMSSVIFSGHKKGVNCLEFSDDGLTLASGGKDCAVILWDVVSESGLFRLSGHKGPVTHLAFVRDGQFLITSIVIDETLMVVASAEAELILYSLTWLDDGVVPTSSQDQEPEKKKASTDVTNGAIEDMANIASSPDKRFLLCMGADKIVDVYRVFTEAESSKRLAKKLKNAKRKATSESGAAGVSEEEVKKDVTILVAPVGEYRSQSKIKWADFTAKCVMDEESNIEYSVFTLMANNNVHLLNFRCNLASNAVTFERVSNTDRLGHRSDIRGLSVSSSNNAVISGGGDELIVWNVHSLRPVAHLEGEGMVDVTSVIFAVGDGHVIAGTKAGELYLWDVAACELLEMRKGHEGAIWSIVQTADSKGIITVSSDKKARFWSYDVISEGTRKRLSLRETRILELPDEALCCAVSPDGKFVIIGLLDNTAGVYFFDTLKFFISLYGHSLPVTCVTVSPNSKLVVTGSADKSIKIWGLDFGDCHKSFHAHDDVVSAVLFSPSEELLVWSAGRDGKIKQWDAQKMCRVQVLDRHSAEVRALAQTDNGSSLFSASHDKSLRCWELTEELIVVQEEEEMEREKDYESRLLEEEDVVSGEVAEPEAGLATVKNTQSIASAENIIEAVDIVRNEKVQVRENPEHEAHPLIKAYNSKSYDHFIIDVLSRCRPSNLERCLLMVPLSYVADILTAVSACVHQHYKIELAVRVAIFLIRIHQNHIINSTEMLPVIEKISSEMPQGIREVRDVSGFNLAALELLQLEIEETQNVKFFADVSEVLNKQKKKKRFVHWEYCRLIGCSPYQTTAQDEEMIVLVWSLVSSVVEAARRRKLAVFVANFLARASADGLMLVCRHISPGLLRYSSDSQLNAGPGHEVLYRNERTEVITEKAEALMTSQWRFLKGSVERPTSSEKRVYFVAQRQTGPVVVPTSENNASAPYCSVFLSSSCERVAWHRYEPATLYACIVDRFVDVVYAFSENALFDSITDARLIDSLYTVSLPYNQISDEVLRPISPLTQSLTHLNQPPLSLLEQLYVGDVRPWNEEIRERFRSDGALHLVCQHGFDSVPKRFYRSPRRRFRSCTSDLRRNEEALNCFIPELEIQVTDLFDYASRSLPPIYRSLESPYRIASSARRPPITMESRAMIAADAASDNSLEMSPSITIEEIDRSSDGNATCDESTSDIPYVDDSDFGASPRPIADIPQLALIVRRDMEERIEGMQDEKAAEKPMEIKKSEDQEKNVEKPVKNTNIEESVVLKQEILPETSPSKVDDKETKPKEAKPLLNGSQPTGEAAKPVRIADLPPLPKNNHKSQKIPNGNSTIKKLERQPFPPPASVAQRRHSAMVGSAVEQNNSSSRFRSLSPMPFGAGAARIRHSLCEATFGDRPLFCGEAFHRPYTPTRKFHTTTDRSLRAMYKPPSILVYTGQQNELYKRIRESLHRLVPADRYTVFHLSPDAMKKQPWVEPTTACLIIADTSELDDRCWTNMQHYFNQSGKIIFVCQNRLLASLSSCESSKKQADMIRMAFGSRDSISMGKDFEHFLKKSLKTLAKQGTINATFHSKDLAAGMSYSVVLTKVKDLPLFLYMENSAHLASAIFSDATSEQLLATGSRILQDSLARVGVTITETKPPALTGAVMVAKEDKILEDLMGVRYGEEIGQAPKLFLRKTEKIAEQGLPDVDENLLPVEVSTRESSANYPHFNLPLYFSRLTTRELGQVIMHIPVVTTTIKVCASLCDAIPTCNGAVVVAGQQTQGQGRGGNEFVSPLGAAMFNISTCLPQSSALAHNPSFLQHIFAIALVDGVRRLSGFDDFPLRIKWPNDFYFNRSHKVGGLLASAKCRDNGLLISIGAGINVTNSQPTVCLNDMVPEGSDIKFTIEEVIAETLNRFEFWMNTYEIKGPTPVLKAYYEFWLHSREEVLIEELSEKVIIRGLDKHGYLQVRSKSNPSKIFSVGDNGNTFDMMKGLIRHKIH</sequence>
<gene>
    <name evidence="7" type="ORF">CYNAS_LOCUS18166</name>
</gene>
<feature type="repeat" description="WD" evidence="4">
    <location>
        <begin position="99"/>
        <end position="140"/>
    </location>
</feature>
<feature type="compositionally biased region" description="Basic and acidic residues" evidence="5">
    <location>
        <begin position="1298"/>
        <end position="1324"/>
    </location>
</feature>
<proteinExistence type="inferred from homology"/>
<reference evidence="7" key="1">
    <citation type="submission" date="2023-07" db="EMBL/GenBank/DDBJ databases">
        <authorList>
            <consortium name="CYATHOMIX"/>
        </authorList>
    </citation>
    <scope>NUCLEOTIDE SEQUENCE</scope>
    <source>
        <strain evidence="7">N/A</strain>
    </source>
</reference>
<comment type="caution">
    <text evidence="7">The sequence shown here is derived from an EMBL/GenBank/DDBJ whole genome shotgun (WGS) entry which is preliminary data.</text>
</comment>
<feature type="repeat" description="WD" evidence="4">
    <location>
        <begin position="616"/>
        <end position="657"/>
    </location>
</feature>
<dbReference type="Gene3D" id="2.130.10.10">
    <property type="entry name" value="YVTN repeat-like/Quinoprotein amine dehydrogenase"/>
    <property type="match status" value="3"/>
</dbReference>
<feature type="compositionally biased region" description="Basic and acidic residues" evidence="5">
    <location>
        <begin position="1347"/>
        <end position="1359"/>
    </location>
</feature>
<keyword evidence="8" id="KW-1185">Reference proteome</keyword>
<dbReference type="SUPFAM" id="SSF55681">
    <property type="entry name" value="Class II aaRS and biotin synthetases"/>
    <property type="match status" value="1"/>
</dbReference>
<dbReference type="Pfam" id="PF00400">
    <property type="entry name" value="WD40"/>
    <property type="match status" value="3"/>
</dbReference>
<evidence type="ECO:0000256" key="5">
    <source>
        <dbReference type="SAM" id="MobiDB-lite"/>
    </source>
</evidence>
<protein>
    <recommendedName>
        <fullName evidence="6">BPL/LPL catalytic domain-containing protein</fullName>
    </recommendedName>
</protein>
<dbReference type="GO" id="GO:0032040">
    <property type="term" value="C:small-subunit processome"/>
    <property type="evidence" value="ECO:0007669"/>
    <property type="project" value="TreeGrafter"/>
</dbReference>
<dbReference type="InterPro" id="IPR051570">
    <property type="entry name" value="TBC1_cilium_biogenesis"/>
</dbReference>
<evidence type="ECO:0000256" key="1">
    <source>
        <dbReference type="ARBA" id="ARBA00022574"/>
    </source>
</evidence>
<dbReference type="GO" id="GO:0030490">
    <property type="term" value="P:maturation of SSU-rRNA"/>
    <property type="evidence" value="ECO:0007669"/>
    <property type="project" value="TreeGrafter"/>
</dbReference>
<dbReference type="InterPro" id="IPR015943">
    <property type="entry name" value="WD40/YVTN_repeat-like_dom_sf"/>
</dbReference>
<dbReference type="InterPro" id="IPR019775">
    <property type="entry name" value="WD40_repeat_CS"/>
</dbReference>
<feature type="repeat" description="WD" evidence="4">
    <location>
        <begin position="438"/>
        <end position="470"/>
    </location>
</feature>
<dbReference type="GO" id="GO:0030515">
    <property type="term" value="F:snoRNA binding"/>
    <property type="evidence" value="ECO:0007669"/>
    <property type="project" value="TreeGrafter"/>
</dbReference>